<dbReference type="InterPro" id="IPR027267">
    <property type="entry name" value="AH/BAR_dom_sf"/>
</dbReference>
<evidence type="ECO:0000256" key="7">
    <source>
        <dbReference type="ARBA" id="ARBA00023006"/>
    </source>
</evidence>
<dbReference type="GO" id="GO:0015031">
    <property type="term" value="P:protein transport"/>
    <property type="evidence" value="ECO:0007669"/>
    <property type="project" value="TreeGrafter"/>
</dbReference>
<dbReference type="Gene3D" id="1.20.1270.60">
    <property type="entry name" value="Arfaptin homology (AH) domain/BAR domain"/>
    <property type="match status" value="1"/>
</dbReference>
<dbReference type="PROSITE" id="PS50195">
    <property type="entry name" value="PX"/>
    <property type="match status" value="1"/>
</dbReference>
<organism evidence="15 16">
    <name type="scientific">Meira miltonrushii</name>
    <dbReference type="NCBI Taxonomy" id="1280837"/>
    <lineage>
        <taxon>Eukaryota</taxon>
        <taxon>Fungi</taxon>
        <taxon>Dikarya</taxon>
        <taxon>Basidiomycota</taxon>
        <taxon>Ustilaginomycotina</taxon>
        <taxon>Exobasidiomycetes</taxon>
        <taxon>Exobasidiales</taxon>
        <taxon>Brachybasidiaceae</taxon>
        <taxon>Meira</taxon>
    </lineage>
</organism>
<dbReference type="Pfam" id="PF09325">
    <property type="entry name" value="Vps5"/>
    <property type="match status" value="1"/>
</dbReference>
<keyword evidence="16" id="KW-1185">Reference proteome</keyword>
<keyword evidence="4" id="KW-0813">Transport</keyword>
<keyword evidence="9" id="KW-0472">Membrane</keyword>
<dbReference type="OrthoDB" id="205639at2759"/>
<dbReference type="GO" id="GO:0010008">
    <property type="term" value="C:endosome membrane"/>
    <property type="evidence" value="ECO:0007669"/>
    <property type="project" value="UniProtKB-SubCell"/>
</dbReference>
<evidence type="ECO:0000256" key="11">
    <source>
        <dbReference type="ARBA" id="ARBA00041273"/>
    </source>
</evidence>
<evidence type="ECO:0000256" key="13">
    <source>
        <dbReference type="SAM" id="MobiDB-lite"/>
    </source>
</evidence>
<dbReference type="FunFam" id="1.20.1270.60:FF:000042">
    <property type="entry name" value="Vacuolar targeting protein Atg24"/>
    <property type="match status" value="1"/>
</dbReference>
<feature type="coiled-coil region" evidence="12">
    <location>
        <begin position="236"/>
        <end position="263"/>
    </location>
</feature>
<evidence type="ECO:0000256" key="9">
    <source>
        <dbReference type="ARBA" id="ARBA00023136"/>
    </source>
</evidence>
<dbReference type="GO" id="GO:0000407">
    <property type="term" value="C:phagophore assembly site"/>
    <property type="evidence" value="ECO:0007669"/>
    <property type="project" value="TreeGrafter"/>
</dbReference>
<feature type="compositionally biased region" description="Polar residues" evidence="13">
    <location>
        <begin position="9"/>
        <end position="22"/>
    </location>
</feature>
<evidence type="ECO:0000256" key="2">
    <source>
        <dbReference type="ARBA" id="ARBA00004496"/>
    </source>
</evidence>
<evidence type="ECO:0000256" key="12">
    <source>
        <dbReference type="SAM" id="Coils"/>
    </source>
</evidence>
<dbReference type="RefSeq" id="XP_025358212.1">
    <property type="nucleotide sequence ID" value="XM_025497179.1"/>
</dbReference>
<dbReference type="CDD" id="cd06863">
    <property type="entry name" value="PX_Atg24p"/>
    <property type="match status" value="1"/>
</dbReference>
<keyword evidence="6" id="KW-0967">Endosome</keyword>
<dbReference type="AlphaFoldDB" id="A0A316VK67"/>
<dbReference type="InterPro" id="IPR015404">
    <property type="entry name" value="Vps5_C"/>
</dbReference>
<dbReference type="GO" id="GO:0005769">
    <property type="term" value="C:early endosome"/>
    <property type="evidence" value="ECO:0007669"/>
    <property type="project" value="TreeGrafter"/>
</dbReference>
<dbReference type="GO" id="GO:0000422">
    <property type="term" value="P:autophagy of mitochondrion"/>
    <property type="evidence" value="ECO:0007669"/>
    <property type="project" value="TreeGrafter"/>
</dbReference>
<keyword evidence="7" id="KW-0072">Autophagy</keyword>
<name>A0A316VK67_9BASI</name>
<evidence type="ECO:0000256" key="1">
    <source>
        <dbReference type="ARBA" id="ARBA00004481"/>
    </source>
</evidence>
<evidence type="ECO:0000256" key="6">
    <source>
        <dbReference type="ARBA" id="ARBA00022753"/>
    </source>
</evidence>
<dbReference type="GO" id="GO:0035091">
    <property type="term" value="F:phosphatidylinositol binding"/>
    <property type="evidence" value="ECO:0007669"/>
    <property type="project" value="InterPro"/>
</dbReference>
<evidence type="ECO:0000256" key="4">
    <source>
        <dbReference type="ARBA" id="ARBA00022448"/>
    </source>
</evidence>
<evidence type="ECO:0000256" key="5">
    <source>
        <dbReference type="ARBA" id="ARBA00022490"/>
    </source>
</evidence>
<dbReference type="Pfam" id="PF00787">
    <property type="entry name" value="PX"/>
    <property type="match status" value="1"/>
</dbReference>
<dbReference type="GO" id="GO:0061709">
    <property type="term" value="P:reticulophagy"/>
    <property type="evidence" value="ECO:0007669"/>
    <property type="project" value="TreeGrafter"/>
</dbReference>
<keyword evidence="5" id="KW-0963">Cytoplasm</keyword>
<dbReference type="GeneID" id="37018960"/>
<gene>
    <name evidence="15" type="ORF">FA14DRAFT_142586</name>
</gene>
<dbReference type="InParanoid" id="A0A316VK67"/>
<dbReference type="GO" id="GO:0034727">
    <property type="term" value="P:piecemeal microautophagy of the nucleus"/>
    <property type="evidence" value="ECO:0007669"/>
    <property type="project" value="TreeGrafter"/>
</dbReference>
<proteinExistence type="inferred from homology"/>
<reference evidence="15 16" key="1">
    <citation type="journal article" date="2018" name="Mol. Biol. Evol.">
        <title>Broad Genomic Sampling Reveals a Smut Pathogenic Ancestry of the Fungal Clade Ustilaginomycotina.</title>
        <authorList>
            <person name="Kijpornyongpan T."/>
            <person name="Mondo S.J."/>
            <person name="Barry K."/>
            <person name="Sandor L."/>
            <person name="Lee J."/>
            <person name="Lipzen A."/>
            <person name="Pangilinan J."/>
            <person name="LaButti K."/>
            <person name="Hainaut M."/>
            <person name="Henrissat B."/>
            <person name="Grigoriev I.V."/>
            <person name="Spatafora J.W."/>
            <person name="Aime M.C."/>
        </authorList>
    </citation>
    <scope>NUCLEOTIDE SEQUENCE [LARGE SCALE GENOMIC DNA]</scope>
    <source>
        <strain evidence="15 16">MCA 3882</strain>
    </source>
</reference>
<evidence type="ECO:0000256" key="3">
    <source>
        <dbReference type="ARBA" id="ARBA00010883"/>
    </source>
</evidence>
<accession>A0A316VK67</accession>
<comment type="subcellular location">
    <subcellularLocation>
        <location evidence="2">Cytoplasm</location>
    </subcellularLocation>
    <subcellularLocation>
        <location evidence="1">Endosome membrane</location>
        <topology evidence="1">Peripheral membrane protein</topology>
    </subcellularLocation>
</comment>
<sequence>MNAADEDTFTSVNWDTPAANEQASTSNPSTATTTAALAGIDPASLAKRASRGDEADEKEKRTPRWEGFLMVQVTDPRKEQEGTKEMFVSYGIRAETNLRHFQRTRMTTRRRFQDFVFLREHLSKDFPACVVPPLPDKHRLEYLTGDRFNNEFLERRTQDLQLFLERVSRHPTLQRAQLLRSFLESTEWQVDMHSHTSHSSNLAHGNGEGSSGGILDSLTDTFMTAFSRVRKPDEKFEAMRERLERLEEGLGNTERVIQRTRSRHGDLATDYEDMASSIEGLGFLESGITEPLNRFAATSMEWARLQRNNSTRSTNEMLNHLHALLAYASAHRNVLRLRDQKQVDFEALTDILSHEVTERDRLASLSSPYGAGHGHGGVRGTGLGGYLRDRVDSLRGVDEERTRVERMARLDSRITQLQEEVTTSHDISVAFSNEVQKEHTTFNLVKEQEMKTLMGTYVDGQIEMYQRGMDIWDRLIPILERIRVD</sequence>
<dbReference type="SMART" id="SM00312">
    <property type="entry name" value="PX"/>
    <property type="match status" value="1"/>
</dbReference>
<comment type="similarity">
    <text evidence="3">Belongs to the sorting nexin family.</text>
</comment>
<dbReference type="InterPro" id="IPR036871">
    <property type="entry name" value="PX_dom_sf"/>
</dbReference>
<dbReference type="GO" id="GO:0032456">
    <property type="term" value="P:endocytic recycling"/>
    <property type="evidence" value="ECO:0007669"/>
    <property type="project" value="TreeGrafter"/>
</dbReference>
<protein>
    <recommendedName>
        <fullName evidence="10">Sorting nexin-4</fullName>
    </recommendedName>
    <alternativeName>
        <fullName evidence="11">Autophagy-related protein 24</fullName>
    </alternativeName>
</protein>
<keyword evidence="8" id="KW-0446">Lipid-binding</keyword>
<evidence type="ECO:0000256" key="10">
    <source>
        <dbReference type="ARBA" id="ARBA00040748"/>
    </source>
</evidence>
<dbReference type="SUPFAM" id="SSF64268">
    <property type="entry name" value="PX domain"/>
    <property type="match status" value="1"/>
</dbReference>
<evidence type="ECO:0000313" key="15">
    <source>
        <dbReference type="EMBL" id="PWN37910.1"/>
    </source>
</evidence>
<dbReference type="PANTHER" id="PTHR45949">
    <property type="entry name" value="SORTING NEXIN-4"/>
    <property type="match status" value="1"/>
</dbReference>
<feature type="region of interest" description="Disordered" evidence="13">
    <location>
        <begin position="1"/>
        <end position="63"/>
    </location>
</feature>
<keyword evidence="12" id="KW-0175">Coiled coil</keyword>
<dbReference type="Proteomes" id="UP000245771">
    <property type="component" value="Unassembled WGS sequence"/>
</dbReference>
<dbReference type="InterPro" id="IPR001683">
    <property type="entry name" value="PX_dom"/>
</dbReference>
<dbReference type="Gene3D" id="3.30.1520.10">
    <property type="entry name" value="Phox-like domain"/>
    <property type="match status" value="1"/>
</dbReference>
<dbReference type="FunCoup" id="A0A316VK67">
    <property type="interactions" value="157"/>
</dbReference>
<evidence type="ECO:0000259" key="14">
    <source>
        <dbReference type="PROSITE" id="PS50195"/>
    </source>
</evidence>
<feature type="domain" description="PX" evidence="14">
    <location>
        <begin position="68"/>
        <end position="190"/>
    </location>
</feature>
<dbReference type="PANTHER" id="PTHR45949:SF2">
    <property type="entry name" value="SORTING NEXIN-4"/>
    <property type="match status" value="1"/>
</dbReference>
<dbReference type="EMBL" id="KZ819602">
    <property type="protein sequence ID" value="PWN37910.1"/>
    <property type="molecule type" value="Genomic_DNA"/>
</dbReference>
<feature type="compositionally biased region" description="Low complexity" evidence="13">
    <location>
        <begin position="23"/>
        <end position="38"/>
    </location>
</feature>
<feature type="compositionally biased region" description="Basic and acidic residues" evidence="13">
    <location>
        <begin position="50"/>
        <end position="63"/>
    </location>
</feature>
<evidence type="ECO:0000256" key="8">
    <source>
        <dbReference type="ARBA" id="ARBA00023121"/>
    </source>
</evidence>
<dbReference type="STRING" id="1280837.A0A316VK67"/>
<evidence type="ECO:0000313" key="16">
    <source>
        <dbReference type="Proteomes" id="UP000245771"/>
    </source>
</evidence>